<organism evidence="1">
    <name type="scientific">marine sediment metagenome</name>
    <dbReference type="NCBI Taxonomy" id="412755"/>
    <lineage>
        <taxon>unclassified sequences</taxon>
        <taxon>metagenomes</taxon>
        <taxon>ecological metagenomes</taxon>
    </lineage>
</organism>
<feature type="non-terminal residue" evidence="1">
    <location>
        <position position="1"/>
    </location>
</feature>
<evidence type="ECO:0000313" key="1">
    <source>
        <dbReference type="EMBL" id="GAH73583.1"/>
    </source>
</evidence>
<dbReference type="AlphaFoldDB" id="X1JUW3"/>
<dbReference type="EMBL" id="BARU01033977">
    <property type="protein sequence ID" value="GAH73583.1"/>
    <property type="molecule type" value="Genomic_DNA"/>
</dbReference>
<sequence>KEYKMTACKHNPAYECKLDFENPQDYCWYENEITCWPIHKKKFKHRFDKR</sequence>
<gene>
    <name evidence="1" type="ORF">S03H2_53383</name>
</gene>
<proteinExistence type="predicted"/>
<protein>
    <submittedName>
        <fullName evidence="1">Uncharacterized protein</fullName>
    </submittedName>
</protein>
<reference evidence="1" key="1">
    <citation type="journal article" date="2014" name="Front. Microbiol.">
        <title>High frequency of phylogenetically diverse reductive dehalogenase-homologous genes in deep subseafloor sedimentary metagenomes.</title>
        <authorList>
            <person name="Kawai M."/>
            <person name="Futagami T."/>
            <person name="Toyoda A."/>
            <person name="Takaki Y."/>
            <person name="Nishi S."/>
            <person name="Hori S."/>
            <person name="Arai W."/>
            <person name="Tsubouchi T."/>
            <person name="Morono Y."/>
            <person name="Uchiyama I."/>
            <person name="Ito T."/>
            <person name="Fujiyama A."/>
            <person name="Inagaki F."/>
            <person name="Takami H."/>
        </authorList>
    </citation>
    <scope>NUCLEOTIDE SEQUENCE</scope>
    <source>
        <strain evidence="1">Expedition CK06-06</strain>
    </source>
</reference>
<comment type="caution">
    <text evidence="1">The sequence shown here is derived from an EMBL/GenBank/DDBJ whole genome shotgun (WGS) entry which is preliminary data.</text>
</comment>
<accession>X1JUW3</accession>
<name>X1JUW3_9ZZZZ</name>